<dbReference type="Proteomes" id="UP000663866">
    <property type="component" value="Unassembled WGS sequence"/>
</dbReference>
<evidence type="ECO:0008006" key="5">
    <source>
        <dbReference type="Google" id="ProtNLM"/>
    </source>
</evidence>
<evidence type="ECO:0000313" key="3">
    <source>
        <dbReference type="EMBL" id="CAF4308758.1"/>
    </source>
</evidence>
<evidence type="ECO:0000313" key="1">
    <source>
        <dbReference type="EMBL" id="CAF2017528.1"/>
    </source>
</evidence>
<comment type="caution">
    <text evidence="2">The sequence shown here is derived from an EMBL/GenBank/DDBJ whole genome shotgun (WGS) entry which is preliminary data.</text>
</comment>
<proteinExistence type="predicted"/>
<accession>A0A819NR26</accession>
<evidence type="ECO:0000313" key="4">
    <source>
        <dbReference type="Proteomes" id="UP000663866"/>
    </source>
</evidence>
<dbReference type="Proteomes" id="UP000663856">
    <property type="component" value="Unassembled WGS sequence"/>
</dbReference>
<dbReference type="EMBL" id="CAJNRF010001561">
    <property type="protein sequence ID" value="CAF2017528.1"/>
    <property type="molecule type" value="Genomic_DNA"/>
</dbReference>
<sequence>MHQKAFGEFIQKLNDEHEQFLTSKGSPPSNVVVDICFCLDITGNKLQARSGGDCPEDVPEALNKCFTLPNWSGSNVRFIVLITDAPGHEQDLNDDINDAYRNGTGLTSEYMKKMENAFKSQYQVIEGRTLSIIELFDKTKQQKISNSFHFGFVLDDSGSMWDHWSALVQTYLNFWKTREND</sequence>
<gene>
    <name evidence="2" type="ORF">OVN521_LOCUS14828</name>
    <name evidence="3" type="ORF">UXM345_LOCUS33826</name>
    <name evidence="1" type="ORF">WKI299_LOCUS5584</name>
</gene>
<dbReference type="Proteomes" id="UP000663842">
    <property type="component" value="Unassembled WGS sequence"/>
</dbReference>
<dbReference type="Gene3D" id="3.40.50.410">
    <property type="entry name" value="von Willebrand factor, type A domain"/>
    <property type="match status" value="1"/>
</dbReference>
<dbReference type="EMBL" id="CAJOBF010011665">
    <property type="protein sequence ID" value="CAF4308758.1"/>
    <property type="molecule type" value="Genomic_DNA"/>
</dbReference>
<name>A0A819NR26_9BILA</name>
<dbReference type="AlphaFoldDB" id="A0A819NR26"/>
<keyword evidence="4" id="KW-1185">Reference proteome</keyword>
<dbReference type="EMBL" id="CAJOBG010002296">
    <property type="protein sequence ID" value="CAF3997108.1"/>
    <property type="molecule type" value="Genomic_DNA"/>
</dbReference>
<evidence type="ECO:0000313" key="2">
    <source>
        <dbReference type="EMBL" id="CAF3997108.1"/>
    </source>
</evidence>
<reference evidence="2" key="1">
    <citation type="submission" date="2021-02" db="EMBL/GenBank/DDBJ databases">
        <authorList>
            <person name="Nowell W R."/>
        </authorList>
    </citation>
    <scope>NUCLEOTIDE SEQUENCE</scope>
</reference>
<organism evidence="2 4">
    <name type="scientific">Rotaria magnacalcarata</name>
    <dbReference type="NCBI Taxonomy" id="392030"/>
    <lineage>
        <taxon>Eukaryota</taxon>
        <taxon>Metazoa</taxon>
        <taxon>Spiralia</taxon>
        <taxon>Gnathifera</taxon>
        <taxon>Rotifera</taxon>
        <taxon>Eurotatoria</taxon>
        <taxon>Bdelloidea</taxon>
        <taxon>Philodinida</taxon>
        <taxon>Philodinidae</taxon>
        <taxon>Rotaria</taxon>
    </lineage>
</organism>
<dbReference type="InterPro" id="IPR036465">
    <property type="entry name" value="vWFA_dom_sf"/>
</dbReference>
<protein>
    <recommendedName>
        <fullName evidence="5">VWFA domain-containing protein</fullName>
    </recommendedName>
</protein>